<evidence type="ECO:0000256" key="2">
    <source>
        <dbReference type="SAM" id="SignalP"/>
    </source>
</evidence>
<dbReference type="GO" id="GO:0007156">
    <property type="term" value="P:homophilic cell adhesion via plasma membrane adhesion molecules"/>
    <property type="evidence" value="ECO:0007669"/>
    <property type="project" value="InterPro"/>
</dbReference>
<name>A0AAW3ZPI5_9GAMM</name>
<feature type="domain" description="Cadherin" evidence="3">
    <location>
        <begin position="1031"/>
        <end position="1130"/>
    </location>
</feature>
<feature type="chain" id="PRO_5043610372" evidence="2">
    <location>
        <begin position="24"/>
        <end position="1235"/>
    </location>
</feature>
<evidence type="ECO:0000259" key="3">
    <source>
        <dbReference type="PROSITE" id="PS50268"/>
    </source>
</evidence>
<proteinExistence type="predicted"/>
<keyword evidence="5" id="KW-1185">Reference proteome</keyword>
<dbReference type="InterPro" id="IPR013517">
    <property type="entry name" value="FG-GAP"/>
</dbReference>
<dbReference type="InterPro" id="IPR015919">
    <property type="entry name" value="Cadherin-like_sf"/>
</dbReference>
<dbReference type="Gene3D" id="2.60.40.60">
    <property type="entry name" value="Cadherins"/>
    <property type="match status" value="3"/>
</dbReference>
<dbReference type="SMART" id="SM00112">
    <property type="entry name" value="CA"/>
    <property type="match status" value="2"/>
</dbReference>
<dbReference type="InterPro" id="IPR028994">
    <property type="entry name" value="Integrin_alpha_N"/>
</dbReference>
<dbReference type="GO" id="GO:0005509">
    <property type="term" value="F:calcium ion binding"/>
    <property type="evidence" value="ECO:0007669"/>
    <property type="project" value="InterPro"/>
</dbReference>
<dbReference type="PANTHER" id="PTHR45460:SF2">
    <property type="entry name" value="ALPHA 1,3 GLUCANASE, GH71 FAMILY (EUROFUNG)"/>
    <property type="match status" value="1"/>
</dbReference>
<gene>
    <name evidence="4" type="ORF">IFO71_15100</name>
</gene>
<dbReference type="Proteomes" id="UP000613768">
    <property type="component" value="Unassembled WGS sequence"/>
</dbReference>
<dbReference type="GO" id="GO:0016020">
    <property type="term" value="C:membrane"/>
    <property type="evidence" value="ECO:0007669"/>
    <property type="project" value="InterPro"/>
</dbReference>
<organism evidence="4 5">
    <name type="scientific">Pseudomarimonas arenosa</name>
    <dbReference type="NCBI Taxonomy" id="2774145"/>
    <lineage>
        <taxon>Bacteria</taxon>
        <taxon>Pseudomonadati</taxon>
        <taxon>Pseudomonadota</taxon>
        <taxon>Gammaproteobacteria</taxon>
        <taxon>Lysobacterales</taxon>
        <taxon>Lysobacteraceae</taxon>
        <taxon>Pseudomarimonas</taxon>
    </lineage>
</organism>
<protein>
    <submittedName>
        <fullName evidence="4">VCBS repeat-containing protein</fullName>
    </submittedName>
</protein>
<dbReference type="CDD" id="cd11304">
    <property type="entry name" value="Cadherin_repeat"/>
    <property type="match status" value="2"/>
</dbReference>
<comment type="caution">
    <text evidence="4">The sequence shown here is derived from an EMBL/GenBank/DDBJ whole genome shotgun (WGS) entry which is preliminary data.</text>
</comment>
<evidence type="ECO:0000313" key="5">
    <source>
        <dbReference type="Proteomes" id="UP000613768"/>
    </source>
</evidence>
<feature type="domain" description="Cadherin" evidence="3">
    <location>
        <begin position="930"/>
        <end position="1034"/>
    </location>
</feature>
<dbReference type="Pfam" id="PF13517">
    <property type="entry name" value="FG-GAP_3"/>
    <property type="match status" value="4"/>
</dbReference>
<dbReference type="EMBL" id="JACYTR010000039">
    <property type="protein sequence ID" value="MBD8527067.1"/>
    <property type="molecule type" value="Genomic_DNA"/>
</dbReference>
<sequence>MNNLPLKRACLGLCALIPLSAWANDLPFADPVVFSPAESAANSLVAFDYKRDGDQDLYYLADGQAILLQNTQTGFNRVELASGLAQAATLQPAFLRPGMRRPDLLVGIRGQSSSGTKGGLRWLQNDGADVHSSSTIVEFDTSTVVAPVATLDVDRDGRLDIVFSSKRSGSPATYRIAVYLNRGDLNAPSFELGWETTSPGAQGAADILVGDFNRDGWEDFMVAGFDNDRVAWYQNTTSGAGASFTQHQVWTDSLTAALADGPYALGVTDFNRDGAPDLAVAAFHADRVVVIPGSGRGGSFFFDRSRILVGPQTADGAVDLSLHDLDQDGLDEIVVTASAAKQNVVYRYAGSSLLSQTLTATAAGFPIGHALVDTDRDGDLDIVFADFNGGDIKLRSNTATHRSVMYPASGRRALALPAAGYSADFAFADTNSDGQLDYATVTGAGANAYLREMSPELVPNDVVSMGSGGTRLSMESLAFADFDRDGDPDLLAAFSDTVRLVASPNLPAGSYQVLALSGGANNVAAADIDGDGDVDIIESLSTAGIRVRRASSDTPTYDLQTIAISQIAFDMEVADFDRDGDVDVVYSSKAGASADPVQLRLLTNNGSGAFTESSLAVPAGREAGRIELADVDGDQRIDVICGGRNVMKPFWVSGAPGHASSDIDSAALRGNLDVQAADVDADGDLDIFMNESYLDGTSTRYNVVLYEQQLGGGFLRRDVIAGADGLVATKIADINGDGVLDTFNGRNLSGQLLALGESAQVALPASDAVTAPPASSALVALARIEAIHLGRQGNAAAQLQEIGVDLLDVDQQPIALGSIQGSLQSLSIWLDQDGNDSFNPQADQLLGSNNLSQRPLLINAGALIPAEQSNSLFVVAHFTHQAGAEGLAFRLRMDPQDATAAHSEQGTALDILSGTYTSNPIVAVKAAPYFELPASVSVDEYAPAQQELSAGVVARDPDQPQSNLGLLFEVIGGAGQSKFGINPATGKLRLLSPPIVEGQSYSLLIRATDVDGQSATAERTVQIVDGNDPPSPASGTFSIGEYAPNGTALGDIDANDGDGGAPDANITYRLSGEHASTFRIEVNGLIKLQDRTGLREQTSIDLQVITDDGNSSTEGTVTITVLDGDDPPTFTVTGPFIVPVGTPMGALVGQLEWTNDDPGGADIDITIAGGNGAPYYEVNSSNGRITVKDASGLQGPATHTLLLNVEEAGAPTIAFEVTVIVGERQPLIFIGGFED</sequence>
<reference evidence="4 5" key="1">
    <citation type="submission" date="2020-09" db="EMBL/GenBank/DDBJ databases">
        <title>Pseudoxanthomonas sp. CAU 1598 isolated from sand of Yaerae Beach.</title>
        <authorList>
            <person name="Kim W."/>
        </authorList>
    </citation>
    <scope>NUCLEOTIDE SEQUENCE [LARGE SCALE GENOMIC DNA]</scope>
    <source>
        <strain evidence="4 5">CAU 1598</strain>
    </source>
</reference>
<dbReference type="PANTHER" id="PTHR45460">
    <property type="entry name" value="SIMILAR TO CYSTEINE PROTEINASE"/>
    <property type="match status" value="1"/>
</dbReference>
<dbReference type="AlphaFoldDB" id="A0AAW3ZPI5"/>
<dbReference type="InterPro" id="IPR002126">
    <property type="entry name" value="Cadherin-like_dom"/>
</dbReference>
<evidence type="ECO:0000256" key="1">
    <source>
        <dbReference type="ARBA" id="ARBA00022729"/>
    </source>
</evidence>
<dbReference type="Gene3D" id="2.130.10.130">
    <property type="entry name" value="Integrin alpha, N-terminal"/>
    <property type="match status" value="2"/>
</dbReference>
<evidence type="ECO:0000313" key="4">
    <source>
        <dbReference type="EMBL" id="MBD8527067.1"/>
    </source>
</evidence>
<dbReference type="RefSeq" id="WP_192030488.1">
    <property type="nucleotide sequence ID" value="NZ_JACYTR010000039.1"/>
</dbReference>
<keyword evidence="1 2" id="KW-0732">Signal</keyword>
<feature type="signal peptide" evidence="2">
    <location>
        <begin position="1"/>
        <end position="23"/>
    </location>
</feature>
<dbReference type="SUPFAM" id="SSF49313">
    <property type="entry name" value="Cadherin-like"/>
    <property type="match status" value="3"/>
</dbReference>
<dbReference type="SUPFAM" id="SSF69318">
    <property type="entry name" value="Integrin alpha N-terminal domain"/>
    <property type="match status" value="3"/>
</dbReference>
<dbReference type="PROSITE" id="PS50268">
    <property type="entry name" value="CADHERIN_2"/>
    <property type="match status" value="2"/>
</dbReference>
<accession>A0AAW3ZPI5</accession>